<name>A0ABM9PH10_9FLAO</name>
<feature type="transmembrane region" description="Helical" evidence="1">
    <location>
        <begin position="79"/>
        <end position="99"/>
    </location>
</feature>
<keyword evidence="1" id="KW-1133">Transmembrane helix</keyword>
<evidence type="ECO:0000313" key="4">
    <source>
        <dbReference type="EMBL" id="CAL2104872.1"/>
    </source>
</evidence>
<dbReference type="Pfam" id="PF04773">
    <property type="entry name" value="FecR"/>
    <property type="match status" value="1"/>
</dbReference>
<organism evidence="4 5">
    <name type="scientific">Tenacibaculum vairaonense</name>
    <dbReference type="NCBI Taxonomy" id="3137860"/>
    <lineage>
        <taxon>Bacteria</taxon>
        <taxon>Pseudomonadati</taxon>
        <taxon>Bacteroidota</taxon>
        <taxon>Flavobacteriia</taxon>
        <taxon>Flavobacteriales</taxon>
        <taxon>Flavobacteriaceae</taxon>
        <taxon>Tenacibaculum</taxon>
    </lineage>
</organism>
<feature type="domain" description="FecR protein" evidence="2">
    <location>
        <begin position="104"/>
        <end position="194"/>
    </location>
</feature>
<proteinExistence type="predicted"/>
<dbReference type="PANTHER" id="PTHR30273">
    <property type="entry name" value="PERIPLASMIC SIGNAL SENSOR AND SIGMA FACTOR ACTIVATOR FECR-RELATED"/>
    <property type="match status" value="1"/>
</dbReference>
<gene>
    <name evidence="4" type="ORF">T190115A13A_110008</name>
</gene>
<dbReference type="Gene3D" id="2.60.120.1440">
    <property type="match status" value="1"/>
</dbReference>
<dbReference type="PANTHER" id="PTHR30273:SF2">
    <property type="entry name" value="PROTEIN FECR"/>
    <property type="match status" value="1"/>
</dbReference>
<sequence length="306" mass="34886">MSQEKFTYLMSKWIEGTLSKKELQSLEQFEEFDSYKRILEGANGFYTPEINNHESYINFTKKIKNPAIINIPKKKKSKLYPIIAIAASLALLIAFFIGYNKHEVYKTNTGEQLAILLPDSSQAILNSKSSLSFSRKNWHKKRSLKLQGEGYFKVKKGKTFKVSTSEGDVQVLGTEFNIKTYPQFIEVTCFEGKVAVSRNNSKLILTEGNVAQWIDTLPPEKWNTIQKQPSWQLNESNFKNLPFKLVLAELEKVFGVHIIITNVNTTQKISGSFPNDNLKLAVESLAESLSIQCQISLSDKKVHFFK</sequence>
<dbReference type="Gene3D" id="3.55.50.30">
    <property type="match status" value="1"/>
</dbReference>
<evidence type="ECO:0000256" key="1">
    <source>
        <dbReference type="SAM" id="Phobius"/>
    </source>
</evidence>
<dbReference type="InterPro" id="IPR006860">
    <property type="entry name" value="FecR"/>
</dbReference>
<dbReference type="InterPro" id="IPR012373">
    <property type="entry name" value="Ferrdict_sens_TM"/>
</dbReference>
<feature type="domain" description="Protein FecR C-terminal" evidence="3">
    <location>
        <begin position="237"/>
        <end position="295"/>
    </location>
</feature>
<keyword evidence="1" id="KW-0472">Membrane</keyword>
<comment type="caution">
    <text evidence="4">The sequence shown here is derived from an EMBL/GenBank/DDBJ whole genome shotgun (WGS) entry which is preliminary data.</text>
</comment>
<evidence type="ECO:0000313" key="5">
    <source>
        <dbReference type="Proteomes" id="UP001497602"/>
    </source>
</evidence>
<accession>A0ABM9PH10</accession>
<evidence type="ECO:0000259" key="2">
    <source>
        <dbReference type="Pfam" id="PF04773"/>
    </source>
</evidence>
<dbReference type="RefSeq" id="WP_348703844.1">
    <property type="nucleotide sequence ID" value="NZ_CAXIYA010000012.1"/>
</dbReference>
<keyword evidence="5" id="KW-1185">Reference proteome</keyword>
<protein>
    <submittedName>
        <fullName evidence="4">Transmembrane sensor</fullName>
    </submittedName>
</protein>
<evidence type="ECO:0000259" key="3">
    <source>
        <dbReference type="Pfam" id="PF16344"/>
    </source>
</evidence>
<dbReference type="EMBL" id="CAXJRC010000002">
    <property type="protein sequence ID" value="CAL2104872.1"/>
    <property type="molecule type" value="Genomic_DNA"/>
</dbReference>
<dbReference type="Proteomes" id="UP001497602">
    <property type="component" value="Unassembled WGS sequence"/>
</dbReference>
<reference evidence="4 5" key="1">
    <citation type="submission" date="2024-05" db="EMBL/GenBank/DDBJ databases">
        <authorList>
            <person name="Duchaud E."/>
        </authorList>
    </citation>
    <scope>NUCLEOTIDE SEQUENCE [LARGE SCALE GENOMIC DNA]</scope>
    <source>
        <strain evidence="4">Ena-SAMPLE-TAB-13-05-2024-13:56:06:370-140305</strain>
    </source>
</reference>
<dbReference type="InterPro" id="IPR032508">
    <property type="entry name" value="FecR_C"/>
</dbReference>
<keyword evidence="1 4" id="KW-0812">Transmembrane</keyword>
<dbReference type="Pfam" id="PF16344">
    <property type="entry name" value="FecR_C"/>
    <property type="match status" value="1"/>
</dbReference>